<keyword evidence="1" id="KW-0812">Transmembrane</keyword>
<dbReference type="InterPro" id="IPR006837">
    <property type="entry name" value="Divergent_DAC"/>
</dbReference>
<keyword evidence="1" id="KW-1133">Transmembrane helix</keyword>
<keyword evidence="1" id="KW-0472">Membrane</keyword>
<dbReference type="InterPro" id="IPR011330">
    <property type="entry name" value="Glyco_hydro/deAcase_b/a-brl"/>
</dbReference>
<keyword evidence="3" id="KW-1185">Reference proteome</keyword>
<proteinExistence type="predicted"/>
<dbReference type="EMBL" id="VZZJ01000001">
    <property type="protein sequence ID" value="KAB1076149.1"/>
    <property type="molecule type" value="Genomic_DNA"/>
</dbReference>
<dbReference type="AlphaFoldDB" id="A0A6N6MXH3"/>
<dbReference type="SUPFAM" id="SSF88713">
    <property type="entry name" value="Glycoside hydrolase/deacetylase"/>
    <property type="match status" value="1"/>
</dbReference>
<name>A0A6N6MXH3_9HYPH</name>
<feature type="transmembrane region" description="Helical" evidence="1">
    <location>
        <begin position="39"/>
        <end position="58"/>
    </location>
</feature>
<dbReference type="PANTHER" id="PTHR30105">
    <property type="entry name" value="UNCHARACTERIZED YIBQ-RELATED"/>
    <property type="match status" value="1"/>
</dbReference>
<dbReference type="CDD" id="cd10936">
    <property type="entry name" value="CE4_DAC2"/>
    <property type="match status" value="1"/>
</dbReference>
<protein>
    <submittedName>
        <fullName evidence="2">Divergent polysaccharide deacetylase family protein</fullName>
    </submittedName>
</protein>
<sequence length="413" mass="42627">MSLPSDDILTRPLGVAAPIVAGFKGRLARLRGALGPRHLAIGAGGIALLLAALLVLLGDPHGGDPRVTVAITMRPSAPAEAKAAPAELARVAEADPPPVPTHRSAEEVESASGVVVVRPSGTAAPSEAVVIRVPTSPVKLAPAPDPRLIERGRHGALPKMGEGRLRPLDVYARPEEPGAGPRVAILLTGLGIGQSATAAAIAKLPPSVSLAFAPYGGEVERSAARAREFGHEILLQAPMEPFDYPDSDPGPQTLLTSLRPAENGDRLAWVMSRFPGYVGLVNLMGARLLADAGALEPALKEVAARGLGFVDDGTGPRGLPPGLAGKLKLPSARAEIVLDAVPRADAIDRELARLEAQARASKGIVLASASSLPLTVERIARWARDLEARGLRLVPVSAILRPAGGGTRLSKAD</sequence>
<comment type="caution">
    <text evidence="2">The sequence shown here is derived from an EMBL/GenBank/DDBJ whole genome shotgun (WGS) entry which is preliminary data.</text>
</comment>
<gene>
    <name evidence="2" type="ORF">F6X51_01000</name>
</gene>
<dbReference type="PANTHER" id="PTHR30105:SF2">
    <property type="entry name" value="DIVERGENT POLYSACCHARIDE DEACETYLASE SUPERFAMILY"/>
    <property type="match status" value="1"/>
</dbReference>
<dbReference type="RefSeq" id="WP_150961096.1">
    <property type="nucleotide sequence ID" value="NZ_VZZJ01000001.1"/>
</dbReference>
<dbReference type="GO" id="GO:0005975">
    <property type="term" value="P:carbohydrate metabolic process"/>
    <property type="evidence" value="ECO:0007669"/>
    <property type="project" value="InterPro"/>
</dbReference>
<reference evidence="2 3" key="1">
    <citation type="submission" date="2019-09" db="EMBL/GenBank/DDBJ databases">
        <title>YIM 132548 draft genome.</title>
        <authorList>
            <person name="Jiang L."/>
        </authorList>
    </citation>
    <scope>NUCLEOTIDE SEQUENCE [LARGE SCALE GENOMIC DNA]</scope>
    <source>
        <strain evidence="2 3">YIM 132548</strain>
    </source>
</reference>
<dbReference type="Proteomes" id="UP000441523">
    <property type="component" value="Unassembled WGS sequence"/>
</dbReference>
<accession>A0A6N6MXH3</accession>
<evidence type="ECO:0000313" key="3">
    <source>
        <dbReference type="Proteomes" id="UP000441523"/>
    </source>
</evidence>
<dbReference type="Pfam" id="PF04748">
    <property type="entry name" value="Polysacc_deac_2"/>
    <property type="match status" value="1"/>
</dbReference>
<evidence type="ECO:0000256" key="1">
    <source>
        <dbReference type="SAM" id="Phobius"/>
    </source>
</evidence>
<evidence type="ECO:0000313" key="2">
    <source>
        <dbReference type="EMBL" id="KAB1076149.1"/>
    </source>
</evidence>
<organism evidence="2 3">
    <name type="scientific">Methylobacterium planeticum</name>
    <dbReference type="NCBI Taxonomy" id="2615211"/>
    <lineage>
        <taxon>Bacteria</taxon>
        <taxon>Pseudomonadati</taxon>
        <taxon>Pseudomonadota</taxon>
        <taxon>Alphaproteobacteria</taxon>
        <taxon>Hyphomicrobiales</taxon>
        <taxon>Methylobacteriaceae</taxon>
        <taxon>Methylobacterium</taxon>
    </lineage>
</organism>
<dbReference type="Gene3D" id="3.20.20.370">
    <property type="entry name" value="Glycoside hydrolase/deacetylase"/>
    <property type="match status" value="1"/>
</dbReference>